<dbReference type="Pfam" id="PF01965">
    <property type="entry name" value="DJ-1_PfpI"/>
    <property type="match status" value="1"/>
</dbReference>
<evidence type="ECO:0000313" key="2">
    <source>
        <dbReference type="EMBL" id="CAF3835055.1"/>
    </source>
</evidence>
<sequence length="219" mass="23902">MTKKALVFISNGSEEIEAVATIDVLRRAEIDVDVVSIEANGHDAVKCSRNVYVVPDKSLDDIKNNQYDCVVIPGGNEGSKAMAANAQVGQILTKHYQDGKVVAAICAGPRAFLSHKIGIDHKHTITCYPTVRKEFTDGEPYKLDAPDHLVCHSTYTENGQQNFIALLFQLDFVFLGAEGKVYHLVTSQGPATTMLFALKLIELLKGQDEATKVKDGLLV</sequence>
<dbReference type="InterPro" id="IPR006287">
    <property type="entry name" value="DJ-1"/>
</dbReference>
<dbReference type="AlphaFoldDB" id="A0A819DAH5"/>
<dbReference type="GO" id="GO:0006979">
    <property type="term" value="P:response to oxidative stress"/>
    <property type="evidence" value="ECO:0007669"/>
    <property type="project" value="TreeGrafter"/>
</dbReference>
<dbReference type="EMBL" id="CAJOBG010000602">
    <property type="protein sequence ID" value="CAF3835055.1"/>
    <property type="molecule type" value="Genomic_DNA"/>
</dbReference>
<dbReference type="CDD" id="cd03135">
    <property type="entry name" value="GATase1_DJ-1"/>
    <property type="match status" value="1"/>
</dbReference>
<dbReference type="InterPro" id="IPR029062">
    <property type="entry name" value="Class_I_gatase-like"/>
</dbReference>
<dbReference type="InterPro" id="IPR050325">
    <property type="entry name" value="Prot/Nucl_acid_deglycase"/>
</dbReference>
<comment type="caution">
    <text evidence="2">The sequence shown here is derived from an EMBL/GenBank/DDBJ whole genome shotgun (WGS) entry which is preliminary data.</text>
</comment>
<evidence type="ECO:0000259" key="1">
    <source>
        <dbReference type="Pfam" id="PF01965"/>
    </source>
</evidence>
<dbReference type="NCBIfam" id="TIGR01383">
    <property type="entry name" value="not_thiJ"/>
    <property type="match status" value="1"/>
</dbReference>
<organism evidence="2 3">
    <name type="scientific">Rotaria magnacalcarata</name>
    <dbReference type="NCBI Taxonomy" id="392030"/>
    <lineage>
        <taxon>Eukaryota</taxon>
        <taxon>Metazoa</taxon>
        <taxon>Spiralia</taxon>
        <taxon>Gnathifera</taxon>
        <taxon>Rotifera</taxon>
        <taxon>Eurotatoria</taxon>
        <taxon>Bdelloidea</taxon>
        <taxon>Philodinida</taxon>
        <taxon>Philodinidae</taxon>
        <taxon>Rotaria</taxon>
    </lineage>
</organism>
<dbReference type="GO" id="GO:0005634">
    <property type="term" value="C:nucleus"/>
    <property type="evidence" value="ECO:0007669"/>
    <property type="project" value="TreeGrafter"/>
</dbReference>
<name>A0A819DAH5_9BILA</name>
<proteinExistence type="predicted"/>
<dbReference type="GO" id="GO:0005739">
    <property type="term" value="C:mitochondrion"/>
    <property type="evidence" value="ECO:0007669"/>
    <property type="project" value="TreeGrafter"/>
</dbReference>
<dbReference type="Gene3D" id="3.40.50.880">
    <property type="match status" value="1"/>
</dbReference>
<feature type="domain" description="DJ-1/PfpI" evidence="1">
    <location>
        <begin position="3"/>
        <end position="202"/>
    </location>
</feature>
<keyword evidence="3" id="KW-1185">Reference proteome</keyword>
<dbReference type="PANTHER" id="PTHR48094:SF12">
    <property type="entry name" value="PARKINSON DISEASE PROTEIN 7 HOMOLOG"/>
    <property type="match status" value="1"/>
</dbReference>
<dbReference type="InterPro" id="IPR002818">
    <property type="entry name" value="DJ-1/PfpI"/>
</dbReference>
<dbReference type="PANTHER" id="PTHR48094">
    <property type="entry name" value="PROTEIN/NUCLEIC ACID DEGLYCASE DJ-1-RELATED"/>
    <property type="match status" value="1"/>
</dbReference>
<accession>A0A819DAH5</accession>
<dbReference type="GO" id="GO:1903189">
    <property type="term" value="P:glyoxal metabolic process"/>
    <property type="evidence" value="ECO:0007669"/>
    <property type="project" value="TreeGrafter"/>
</dbReference>
<reference evidence="2" key="1">
    <citation type="submission" date="2021-02" db="EMBL/GenBank/DDBJ databases">
        <authorList>
            <person name="Nowell W R."/>
        </authorList>
    </citation>
    <scope>NUCLEOTIDE SEQUENCE</scope>
</reference>
<dbReference type="SUPFAM" id="SSF52317">
    <property type="entry name" value="Class I glutamine amidotransferase-like"/>
    <property type="match status" value="1"/>
</dbReference>
<protein>
    <recommendedName>
        <fullName evidence="1">DJ-1/PfpI domain-containing protein</fullName>
    </recommendedName>
</protein>
<evidence type="ECO:0000313" key="3">
    <source>
        <dbReference type="Proteomes" id="UP000663866"/>
    </source>
</evidence>
<gene>
    <name evidence="2" type="ORF">OVN521_LOCUS5896</name>
</gene>
<dbReference type="Proteomes" id="UP000663866">
    <property type="component" value="Unassembled WGS sequence"/>
</dbReference>